<evidence type="ECO:0000256" key="8">
    <source>
        <dbReference type="ARBA" id="ARBA00023136"/>
    </source>
</evidence>
<evidence type="ECO:0000259" key="9">
    <source>
        <dbReference type="PROSITE" id="PS50893"/>
    </source>
</evidence>
<evidence type="ECO:0000256" key="2">
    <source>
        <dbReference type="ARBA" id="ARBA00022448"/>
    </source>
</evidence>
<dbReference type="RefSeq" id="WP_150599034.1">
    <property type="nucleotide sequence ID" value="NZ_CABPRW010000002.1"/>
</dbReference>
<feature type="domain" description="ABC transporter" evidence="9">
    <location>
        <begin position="82"/>
        <end position="305"/>
    </location>
</feature>
<keyword evidence="4" id="KW-0997">Cell inner membrane</keyword>
<dbReference type="Proteomes" id="UP000382577">
    <property type="component" value="Unassembled WGS sequence"/>
</dbReference>
<dbReference type="PROSITE" id="PS00211">
    <property type="entry name" value="ABC_TRANSPORTER_1"/>
    <property type="match status" value="1"/>
</dbReference>
<dbReference type="InterPro" id="IPR003439">
    <property type="entry name" value="ABC_transporter-like_ATP-bd"/>
</dbReference>
<keyword evidence="5" id="KW-0547">Nucleotide-binding</keyword>
<sequence length="340" mass="35735">MSAQQLAPVAGADIEAEWTAEQRASGRLPLDPQVDPFGTQLPLAPSVAAHAAHAVPRTASGTNLKVVHPASDADASASTSGLRIDGVGKHYGTRSVLSDFSLTIPRGGFAAIVGRSGCGKSTLLRLIAGLETPDGGRITLDGHALSGASGAVSTRIMFQDARLLPWRTVLENVALGLPKSSHAKALEVLGEVGLAERANDWPSQLSGGQRQRVALARALVHQPDLLLLDEPLGALDALTRIEMHALIERLWRAHGFTALLVTHDVQEAVALADRVVLIEHGQLGLDQPVSLARPRARGSVEFAGLEAQVLARVLQTEPSAGAHIPAPEPLWPAATVRWAV</sequence>
<dbReference type="PROSITE" id="PS50893">
    <property type="entry name" value="ABC_TRANSPORTER_2"/>
    <property type="match status" value="1"/>
</dbReference>
<dbReference type="PANTHER" id="PTHR42788">
    <property type="entry name" value="TAURINE IMPORT ATP-BINDING PROTEIN-RELATED"/>
    <property type="match status" value="1"/>
</dbReference>
<evidence type="ECO:0000256" key="6">
    <source>
        <dbReference type="ARBA" id="ARBA00022840"/>
    </source>
</evidence>
<evidence type="ECO:0000313" key="11">
    <source>
        <dbReference type="Proteomes" id="UP000382577"/>
    </source>
</evidence>
<evidence type="ECO:0000256" key="7">
    <source>
        <dbReference type="ARBA" id="ARBA00022967"/>
    </source>
</evidence>
<dbReference type="InterPro" id="IPR017871">
    <property type="entry name" value="ABC_transporter-like_CS"/>
</dbReference>
<dbReference type="GO" id="GO:0005524">
    <property type="term" value="F:ATP binding"/>
    <property type="evidence" value="ECO:0007669"/>
    <property type="project" value="UniProtKB-KW"/>
</dbReference>
<dbReference type="AlphaFoldDB" id="A0A5E4T5G4"/>
<reference evidence="10 11" key="1">
    <citation type="submission" date="2019-08" db="EMBL/GenBank/DDBJ databases">
        <authorList>
            <person name="Peeters C."/>
        </authorList>
    </citation>
    <scope>NUCLEOTIDE SEQUENCE [LARGE SCALE GENOMIC DNA]</scope>
    <source>
        <strain evidence="10 11">LMG 31113</strain>
    </source>
</reference>
<dbReference type="Gene3D" id="3.40.50.300">
    <property type="entry name" value="P-loop containing nucleotide triphosphate hydrolases"/>
    <property type="match status" value="1"/>
</dbReference>
<organism evidence="10 11">
    <name type="scientific">Pandoraea fibrosis</name>
    <dbReference type="NCBI Taxonomy" id="1891094"/>
    <lineage>
        <taxon>Bacteria</taxon>
        <taxon>Pseudomonadati</taxon>
        <taxon>Pseudomonadota</taxon>
        <taxon>Betaproteobacteria</taxon>
        <taxon>Burkholderiales</taxon>
        <taxon>Burkholderiaceae</taxon>
        <taxon>Pandoraea</taxon>
    </lineage>
</organism>
<evidence type="ECO:0000256" key="5">
    <source>
        <dbReference type="ARBA" id="ARBA00022741"/>
    </source>
</evidence>
<proteinExistence type="inferred from homology"/>
<keyword evidence="7" id="KW-1278">Translocase</keyword>
<dbReference type="PANTHER" id="PTHR42788:SF17">
    <property type="entry name" value="ALIPHATIC SULFONATES IMPORT ATP-BINDING PROTEIN SSUB"/>
    <property type="match status" value="1"/>
</dbReference>
<dbReference type="SUPFAM" id="SSF52540">
    <property type="entry name" value="P-loop containing nucleoside triphosphate hydrolases"/>
    <property type="match status" value="1"/>
</dbReference>
<dbReference type="OrthoDB" id="9783039at2"/>
<name>A0A5E4T5G4_9BURK</name>
<keyword evidence="2" id="KW-0813">Transport</keyword>
<dbReference type="GO" id="GO:0016887">
    <property type="term" value="F:ATP hydrolysis activity"/>
    <property type="evidence" value="ECO:0007669"/>
    <property type="project" value="InterPro"/>
</dbReference>
<keyword evidence="3" id="KW-1003">Cell membrane</keyword>
<dbReference type="SMART" id="SM00382">
    <property type="entry name" value="AAA"/>
    <property type="match status" value="1"/>
</dbReference>
<protein>
    <submittedName>
        <fullName evidence="10">Aliphatic sulfonate ABC transporter ATP-binding protein</fullName>
    </submittedName>
</protein>
<comment type="similarity">
    <text evidence="1">Belongs to the ABC transporter superfamily.</text>
</comment>
<keyword evidence="8" id="KW-0472">Membrane</keyword>
<evidence type="ECO:0000256" key="3">
    <source>
        <dbReference type="ARBA" id="ARBA00022475"/>
    </source>
</evidence>
<evidence type="ECO:0000256" key="1">
    <source>
        <dbReference type="ARBA" id="ARBA00005417"/>
    </source>
</evidence>
<dbReference type="InterPro" id="IPR050166">
    <property type="entry name" value="ABC_transporter_ATP-bind"/>
</dbReference>
<accession>A0A5E4T5G4</accession>
<dbReference type="EMBL" id="CABPRW010000002">
    <property type="protein sequence ID" value="VVD83075.1"/>
    <property type="molecule type" value="Genomic_DNA"/>
</dbReference>
<dbReference type="InterPro" id="IPR003593">
    <property type="entry name" value="AAA+_ATPase"/>
</dbReference>
<gene>
    <name evidence="10" type="ORF">PFI31113_01214</name>
</gene>
<dbReference type="Pfam" id="PF00005">
    <property type="entry name" value="ABC_tran"/>
    <property type="match status" value="1"/>
</dbReference>
<evidence type="ECO:0000313" key="10">
    <source>
        <dbReference type="EMBL" id="VVD83075.1"/>
    </source>
</evidence>
<dbReference type="InterPro" id="IPR027417">
    <property type="entry name" value="P-loop_NTPase"/>
</dbReference>
<evidence type="ECO:0000256" key="4">
    <source>
        <dbReference type="ARBA" id="ARBA00022519"/>
    </source>
</evidence>
<keyword evidence="6 10" id="KW-0067">ATP-binding</keyword>